<protein>
    <recommendedName>
        <fullName evidence="4">Aminotransferase class IV</fullName>
    </recommendedName>
</protein>
<accession>A0A1F5WD33</accession>
<dbReference type="Proteomes" id="UP000178276">
    <property type="component" value="Unassembled WGS sequence"/>
</dbReference>
<dbReference type="InterPro" id="IPR001544">
    <property type="entry name" value="Aminotrans_IV"/>
</dbReference>
<evidence type="ECO:0008006" key="4">
    <source>
        <dbReference type="Google" id="ProtNLM"/>
    </source>
</evidence>
<name>A0A1F5WD33_9BACT</name>
<dbReference type="EMBL" id="MFHJ01000038">
    <property type="protein sequence ID" value="OGF73490.1"/>
    <property type="molecule type" value="Genomic_DNA"/>
</dbReference>
<dbReference type="Gene3D" id="3.30.470.10">
    <property type="match status" value="1"/>
</dbReference>
<comment type="similarity">
    <text evidence="1">Belongs to the class-IV pyridoxal-phosphate-dependent aminotransferase family.</text>
</comment>
<gene>
    <name evidence="2" type="ORF">A2W57_03110</name>
</gene>
<dbReference type="InterPro" id="IPR050571">
    <property type="entry name" value="Class-IV_PLP-Dep_Aminotrnsfr"/>
</dbReference>
<dbReference type="InterPro" id="IPR043132">
    <property type="entry name" value="BCAT-like_C"/>
</dbReference>
<dbReference type="GO" id="GO:0046394">
    <property type="term" value="P:carboxylic acid biosynthetic process"/>
    <property type="evidence" value="ECO:0007669"/>
    <property type="project" value="UniProtKB-ARBA"/>
</dbReference>
<dbReference type="GO" id="GO:0003824">
    <property type="term" value="F:catalytic activity"/>
    <property type="evidence" value="ECO:0007669"/>
    <property type="project" value="InterPro"/>
</dbReference>
<comment type="caution">
    <text evidence="2">The sequence shown here is derived from an EMBL/GenBank/DDBJ whole genome shotgun (WGS) entry which is preliminary data.</text>
</comment>
<dbReference type="Pfam" id="PF01063">
    <property type="entry name" value="Aminotran_4"/>
    <property type="match status" value="1"/>
</dbReference>
<evidence type="ECO:0000313" key="3">
    <source>
        <dbReference type="Proteomes" id="UP000178276"/>
    </source>
</evidence>
<organism evidence="2 3">
    <name type="scientific">Candidatus Giovannonibacteria bacterium RIFCSPHIGHO2_02_43_16</name>
    <dbReference type="NCBI Taxonomy" id="1798331"/>
    <lineage>
        <taxon>Bacteria</taxon>
        <taxon>Candidatus Giovannoniibacteriota</taxon>
    </lineage>
</organism>
<dbReference type="InterPro" id="IPR043131">
    <property type="entry name" value="BCAT-like_N"/>
</dbReference>
<dbReference type="InterPro" id="IPR036038">
    <property type="entry name" value="Aminotransferase-like"/>
</dbReference>
<sequence length="279" mass="31730">MVGKFIIKSGELIPIEKATMSLGNIEYAYGFGVYETIKLQNDIIYFAKDHVERLIKSAEQIGLVHRFIASKLLEELNLLISKNGISSANIKMLLIGAEDLQDVELFIFMLNPLYPSKKLYSEGASVITIEYERLFPKAKTLNMLGSYLAFKKAKNSNCYDALFVDKNGNITEGTRTNFFTMKEKTIFSPPEEKVLGGITRKTLLYVARKNNFKVIEREIPRKDIAKYDGAFLTTSISSKIIPVRKIDDFDFKEISLDLKLLSDSYSQFFKNCGGKFDEK</sequence>
<dbReference type="CDD" id="cd00449">
    <property type="entry name" value="PLPDE_IV"/>
    <property type="match status" value="1"/>
</dbReference>
<dbReference type="PANTHER" id="PTHR42743">
    <property type="entry name" value="AMINO-ACID AMINOTRANSFERASE"/>
    <property type="match status" value="1"/>
</dbReference>
<dbReference type="STRING" id="1798331.A2W57_03110"/>
<evidence type="ECO:0000256" key="1">
    <source>
        <dbReference type="ARBA" id="ARBA00009320"/>
    </source>
</evidence>
<proteinExistence type="inferred from homology"/>
<dbReference type="GO" id="GO:0005829">
    <property type="term" value="C:cytosol"/>
    <property type="evidence" value="ECO:0007669"/>
    <property type="project" value="TreeGrafter"/>
</dbReference>
<evidence type="ECO:0000313" key="2">
    <source>
        <dbReference type="EMBL" id="OGF73490.1"/>
    </source>
</evidence>
<dbReference type="Gene3D" id="3.20.10.10">
    <property type="entry name" value="D-amino Acid Aminotransferase, subunit A, domain 2"/>
    <property type="match status" value="1"/>
</dbReference>
<dbReference type="AlphaFoldDB" id="A0A1F5WD33"/>
<dbReference type="SUPFAM" id="SSF56752">
    <property type="entry name" value="D-aminoacid aminotransferase-like PLP-dependent enzymes"/>
    <property type="match status" value="1"/>
</dbReference>
<dbReference type="PANTHER" id="PTHR42743:SF11">
    <property type="entry name" value="AMINODEOXYCHORISMATE LYASE"/>
    <property type="match status" value="1"/>
</dbReference>
<reference evidence="2 3" key="1">
    <citation type="journal article" date="2016" name="Nat. Commun.">
        <title>Thousands of microbial genomes shed light on interconnected biogeochemical processes in an aquifer system.</title>
        <authorList>
            <person name="Anantharaman K."/>
            <person name="Brown C.T."/>
            <person name="Hug L.A."/>
            <person name="Sharon I."/>
            <person name="Castelle C.J."/>
            <person name="Probst A.J."/>
            <person name="Thomas B.C."/>
            <person name="Singh A."/>
            <person name="Wilkins M.J."/>
            <person name="Karaoz U."/>
            <person name="Brodie E.L."/>
            <person name="Williams K.H."/>
            <person name="Hubbard S.S."/>
            <person name="Banfield J.F."/>
        </authorList>
    </citation>
    <scope>NUCLEOTIDE SEQUENCE [LARGE SCALE GENOMIC DNA]</scope>
</reference>